<feature type="domain" description="Transcobalamin-like C-terminal" evidence="2">
    <location>
        <begin position="66"/>
        <end position="140"/>
    </location>
</feature>
<evidence type="ECO:0000256" key="1">
    <source>
        <dbReference type="SAM" id="SignalP"/>
    </source>
</evidence>
<gene>
    <name evidence="3" type="ORF">OBO34_01970</name>
</gene>
<proteinExistence type="predicted"/>
<protein>
    <submittedName>
        <fullName evidence="3">DUF4430 domain-containing protein</fullName>
    </submittedName>
</protein>
<dbReference type="EMBL" id="JAOSHN010000001">
    <property type="protein sequence ID" value="MCU7377115.1"/>
    <property type="molecule type" value="Genomic_DNA"/>
</dbReference>
<keyword evidence="1" id="KW-0732">Signal</keyword>
<evidence type="ECO:0000259" key="2">
    <source>
        <dbReference type="Pfam" id="PF14478"/>
    </source>
</evidence>
<reference evidence="3" key="1">
    <citation type="submission" date="2022-09" db="EMBL/GenBank/DDBJ databases">
        <title>Culturomic study of gut microbiota in children with autism spectrum disorder.</title>
        <authorList>
            <person name="Efimov B.A."/>
            <person name="Chaplin A.V."/>
            <person name="Sokolova S.R."/>
            <person name="Pikina A.P."/>
            <person name="Korzhanova M."/>
            <person name="Belova V."/>
            <person name="Korostin D."/>
        </authorList>
    </citation>
    <scope>NUCLEOTIDE SEQUENCE</scope>
    <source>
        <strain evidence="3">ASD5510</strain>
    </source>
</reference>
<dbReference type="RefSeq" id="WP_148398766.1">
    <property type="nucleotide sequence ID" value="NZ_JAJAGH010000005.1"/>
</dbReference>
<dbReference type="Pfam" id="PF14478">
    <property type="entry name" value="DUF4430"/>
    <property type="match status" value="1"/>
</dbReference>
<sequence length="142" mass="15736">MKHVNTKKMTALALAFLLILSLSSCGGDPSDDGSDVNTINVTMSILYPESQQKENLIDYSMQIQEDATVMQILESYSNQEGVNIEVNTSDADAPYVTSINDVNADGTSQWVCEMNGKKKITKEISEYEVKDGDKIVWKYEAP</sequence>
<dbReference type="Proteomes" id="UP001065549">
    <property type="component" value="Unassembled WGS sequence"/>
</dbReference>
<organism evidence="3 4">
    <name type="scientific">Hominibacterium faecale</name>
    <dbReference type="NCBI Taxonomy" id="2839743"/>
    <lineage>
        <taxon>Bacteria</taxon>
        <taxon>Bacillati</taxon>
        <taxon>Bacillota</taxon>
        <taxon>Clostridia</taxon>
        <taxon>Peptostreptococcales</taxon>
        <taxon>Anaerovoracaceae</taxon>
        <taxon>Hominibacterium</taxon>
    </lineage>
</organism>
<dbReference type="PROSITE" id="PS51257">
    <property type="entry name" value="PROKAR_LIPOPROTEIN"/>
    <property type="match status" value="1"/>
</dbReference>
<comment type="caution">
    <text evidence="3">The sequence shown here is derived from an EMBL/GenBank/DDBJ whole genome shotgun (WGS) entry which is preliminary data.</text>
</comment>
<dbReference type="AlphaFoldDB" id="A0A9J6QRJ4"/>
<name>A0A9J6QRJ4_9FIRM</name>
<dbReference type="InterPro" id="IPR027954">
    <property type="entry name" value="Transcobalamin-like_C"/>
</dbReference>
<feature type="signal peptide" evidence="1">
    <location>
        <begin position="1"/>
        <end position="26"/>
    </location>
</feature>
<keyword evidence="4" id="KW-1185">Reference proteome</keyword>
<accession>A0A9J6QRJ4</accession>
<dbReference type="Gene3D" id="2.170.130.30">
    <property type="match status" value="1"/>
</dbReference>
<feature type="chain" id="PRO_5039905922" evidence="1">
    <location>
        <begin position="27"/>
        <end position="142"/>
    </location>
</feature>
<evidence type="ECO:0000313" key="4">
    <source>
        <dbReference type="Proteomes" id="UP001065549"/>
    </source>
</evidence>
<evidence type="ECO:0000313" key="3">
    <source>
        <dbReference type="EMBL" id="MCU7377115.1"/>
    </source>
</evidence>